<dbReference type="Proteomes" id="UP000830401">
    <property type="component" value="Chromosome"/>
</dbReference>
<evidence type="ECO:0000313" key="7">
    <source>
        <dbReference type="Proteomes" id="UP000830401"/>
    </source>
</evidence>
<accession>A0ABY4G750</accession>
<keyword evidence="4 5" id="KW-0472">Membrane</keyword>
<organism evidence="6 7">
    <name type="scientific">Hymenobacter volaticus</name>
    <dbReference type="NCBI Taxonomy" id="2932254"/>
    <lineage>
        <taxon>Bacteria</taxon>
        <taxon>Pseudomonadati</taxon>
        <taxon>Bacteroidota</taxon>
        <taxon>Cytophagia</taxon>
        <taxon>Cytophagales</taxon>
        <taxon>Hymenobacteraceae</taxon>
        <taxon>Hymenobacter</taxon>
    </lineage>
</organism>
<gene>
    <name evidence="6" type="ORF">MUN86_01655</name>
</gene>
<proteinExistence type="predicted"/>
<feature type="transmembrane region" description="Helical" evidence="5">
    <location>
        <begin position="257"/>
        <end position="277"/>
    </location>
</feature>
<reference evidence="6" key="1">
    <citation type="submission" date="2022-04" db="EMBL/GenBank/DDBJ databases">
        <title>Hymenobacter sp. isolated from the air.</title>
        <authorList>
            <person name="Won M."/>
            <person name="Lee C.-M."/>
            <person name="Woen H.-Y."/>
            <person name="Kwon S.-W."/>
        </authorList>
    </citation>
    <scope>NUCLEOTIDE SEQUENCE</scope>
    <source>
        <strain evidence="6">5420S-77</strain>
    </source>
</reference>
<keyword evidence="7" id="KW-1185">Reference proteome</keyword>
<feature type="transmembrane region" description="Helical" evidence="5">
    <location>
        <begin position="129"/>
        <end position="148"/>
    </location>
</feature>
<feature type="transmembrane region" description="Helical" evidence="5">
    <location>
        <begin position="284"/>
        <end position="304"/>
    </location>
</feature>
<evidence type="ECO:0000256" key="3">
    <source>
        <dbReference type="ARBA" id="ARBA00022989"/>
    </source>
</evidence>
<evidence type="ECO:0000256" key="4">
    <source>
        <dbReference type="ARBA" id="ARBA00023136"/>
    </source>
</evidence>
<keyword evidence="2 5" id="KW-0812">Transmembrane</keyword>
<sequence>MPLFSFKPSVVPPATPENAAGAWTATLRRWTDAVLYSSTWLALAALALTWATFLFWRVDIPVRLGLMIFTATLFLYNIDSVLPYKHGQPLVLSGRKRWMLEHRRELLALALASLAVAGLLFFLDGWQHLTLFLGHLAAISLLYSLPIAKVRGRWRALRDLPLLKVFLIAYVWAAITVWVPALYLAKPLFGPVVLVLFARRFFFILALAFVFDIRDYTKDQLTGTRTFPGVFGVRATKWVALLSLALAYLLFPFDIGYEHLVVLSLPTVAAAATIWYAEETRSDYYFALLTDGIMILQFLAVYFVS</sequence>
<feature type="transmembrane region" description="Helical" evidence="5">
    <location>
        <begin position="160"/>
        <end position="183"/>
    </location>
</feature>
<feature type="transmembrane region" description="Helical" evidence="5">
    <location>
        <begin position="231"/>
        <end position="251"/>
    </location>
</feature>
<feature type="transmembrane region" description="Helical" evidence="5">
    <location>
        <begin position="33"/>
        <end position="56"/>
    </location>
</feature>
<evidence type="ECO:0000256" key="5">
    <source>
        <dbReference type="SAM" id="Phobius"/>
    </source>
</evidence>
<name>A0ABY4G750_9BACT</name>
<feature type="transmembrane region" description="Helical" evidence="5">
    <location>
        <begin position="105"/>
        <end position="123"/>
    </location>
</feature>
<evidence type="ECO:0000313" key="6">
    <source>
        <dbReference type="EMBL" id="UOQ66662.1"/>
    </source>
</evidence>
<dbReference type="EMBL" id="CP095061">
    <property type="protein sequence ID" value="UOQ66662.1"/>
    <property type="molecule type" value="Genomic_DNA"/>
</dbReference>
<keyword evidence="3 5" id="KW-1133">Transmembrane helix</keyword>
<feature type="transmembrane region" description="Helical" evidence="5">
    <location>
        <begin position="189"/>
        <end position="211"/>
    </location>
</feature>
<comment type="subcellular location">
    <subcellularLocation>
        <location evidence="1">Membrane</location>
        <topology evidence="1">Multi-pass membrane protein</topology>
    </subcellularLocation>
</comment>
<feature type="transmembrane region" description="Helical" evidence="5">
    <location>
        <begin position="62"/>
        <end position="84"/>
    </location>
</feature>
<evidence type="ECO:0000256" key="1">
    <source>
        <dbReference type="ARBA" id="ARBA00004141"/>
    </source>
</evidence>
<evidence type="ECO:0000256" key="2">
    <source>
        <dbReference type="ARBA" id="ARBA00022692"/>
    </source>
</evidence>
<dbReference type="Pfam" id="PF01040">
    <property type="entry name" value="UbiA"/>
    <property type="match status" value="1"/>
</dbReference>
<dbReference type="RefSeq" id="WP_245120980.1">
    <property type="nucleotide sequence ID" value="NZ_CP095061.1"/>
</dbReference>
<protein>
    <submittedName>
        <fullName evidence="6">UbiA family prenyltransferase</fullName>
    </submittedName>
</protein>
<dbReference type="InterPro" id="IPR000537">
    <property type="entry name" value="UbiA_prenyltransferase"/>
</dbReference>